<dbReference type="EMBL" id="JH930469">
    <property type="protein sequence ID" value="EKM60101.1"/>
    <property type="molecule type" value="Genomic_DNA"/>
</dbReference>
<dbReference type="Proteomes" id="UP000008370">
    <property type="component" value="Unassembled WGS sequence"/>
</dbReference>
<dbReference type="HOGENOM" id="CLU_2813230_0_0_1"/>
<evidence type="ECO:0000313" key="1">
    <source>
        <dbReference type="EMBL" id="EKM60101.1"/>
    </source>
</evidence>
<dbReference type="InParanoid" id="K5VB38"/>
<organism evidence="1 2">
    <name type="scientific">Phanerochaete carnosa (strain HHB-10118-sp)</name>
    <name type="common">White-rot fungus</name>
    <name type="synonym">Peniophora carnosa</name>
    <dbReference type="NCBI Taxonomy" id="650164"/>
    <lineage>
        <taxon>Eukaryota</taxon>
        <taxon>Fungi</taxon>
        <taxon>Dikarya</taxon>
        <taxon>Basidiomycota</taxon>
        <taxon>Agaricomycotina</taxon>
        <taxon>Agaricomycetes</taxon>
        <taxon>Polyporales</taxon>
        <taxon>Phanerochaetaceae</taxon>
        <taxon>Phanerochaete</taxon>
    </lineage>
</organism>
<dbReference type="AlphaFoldDB" id="K5VB38"/>
<keyword evidence="2" id="KW-1185">Reference proteome</keyword>
<dbReference type="RefSeq" id="XP_007392646.1">
    <property type="nucleotide sequence ID" value="XM_007392584.1"/>
</dbReference>
<protein>
    <submittedName>
        <fullName evidence="1">Uncharacterized protein</fullName>
    </submittedName>
</protein>
<evidence type="ECO:0000313" key="2">
    <source>
        <dbReference type="Proteomes" id="UP000008370"/>
    </source>
</evidence>
<dbReference type="GeneID" id="18910836"/>
<name>K5VB38_PHACS</name>
<dbReference type="KEGG" id="pco:PHACADRAFT_192504"/>
<accession>K5VB38</accession>
<reference evidence="1 2" key="1">
    <citation type="journal article" date="2012" name="BMC Genomics">
        <title>Comparative genomics of the white-rot fungi, Phanerochaete carnosa and P. chrysosporium, to elucidate the genetic basis of the distinct wood types they colonize.</title>
        <authorList>
            <person name="Suzuki H."/>
            <person name="MacDonald J."/>
            <person name="Syed K."/>
            <person name="Salamov A."/>
            <person name="Hori C."/>
            <person name="Aerts A."/>
            <person name="Henrissat B."/>
            <person name="Wiebenga A."/>
            <person name="vanKuyk P.A."/>
            <person name="Barry K."/>
            <person name="Lindquist E."/>
            <person name="LaButti K."/>
            <person name="Lapidus A."/>
            <person name="Lucas S."/>
            <person name="Coutinho P."/>
            <person name="Gong Y."/>
            <person name="Samejima M."/>
            <person name="Mahadevan R."/>
            <person name="Abou-Zaid M."/>
            <person name="de Vries R.P."/>
            <person name="Igarashi K."/>
            <person name="Yadav J.S."/>
            <person name="Grigoriev I.V."/>
            <person name="Master E.R."/>
        </authorList>
    </citation>
    <scope>NUCLEOTIDE SEQUENCE [LARGE SCALE GENOMIC DNA]</scope>
    <source>
        <strain evidence="1 2">HHB-10118-sp</strain>
    </source>
</reference>
<proteinExistence type="predicted"/>
<sequence>MPQRLWVVSAKPYSTPSRASFPTRTYWDENKYPNVLSKSVPLRLYGATRSLLERAILSSSSPPSRPS</sequence>
<gene>
    <name evidence="1" type="ORF">PHACADRAFT_192504</name>
</gene>